<dbReference type="EMBL" id="JAUZVY010000001">
    <property type="protein sequence ID" value="MDP4528001.1"/>
    <property type="molecule type" value="Genomic_DNA"/>
</dbReference>
<dbReference type="RefSeq" id="WP_305944169.1">
    <property type="nucleotide sequence ID" value="NZ_JAUZVY010000001.1"/>
</dbReference>
<keyword evidence="3" id="KW-1185">Reference proteome</keyword>
<feature type="chain" id="PRO_5046942555" description="Lipoprotein" evidence="1">
    <location>
        <begin position="19"/>
        <end position="152"/>
    </location>
</feature>
<accession>A0ABT9GM23</accession>
<reference evidence="2 3" key="1">
    <citation type="submission" date="2023-08" db="EMBL/GenBank/DDBJ databases">
        <authorList>
            <person name="Joshi A."/>
            <person name="Thite S."/>
        </authorList>
    </citation>
    <scope>NUCLEOTIDE SEQUENCE [LARGE SCALE GENOMIC DNA]</scope>
    <source>
        <strain evidence="2 3">1E1</strain>
    </source>
</reference>
<dbReference type="PROSITE" id="PS51257">
    <property type="entry name" value="PROKAR_LIPOPROTEIN"/>
    <property type="match status" value="1"/>
</dbReference>
<organism evidence="2 3">
    <name type="scientific">Alkalimonas delamerensis</name>
    <dbReference type="NCBI Taxonomy" id="265981"/>
    <lineage>
        <taxon>Bacteria</taxon>
        <taxon>Pseudomonadati</taxon>
        <taxon>Pseudomonadota</taxon>
        <taxon>Gammaproteobacteria</taxon>
        <taxon>Alkalimonas</taxon>
    </lineage>
</organism>
<evidence type="ECO:0000313" key="3">
    <source>
        <dbReference type="Proteomes" id="UP001236258"/>
    </source>
</evidence>
<evidence type="ECO:0000313" key="2">
    <source>
        <dbReference type="EMBL" id="MDP4528001.1"/>
    </source>
</evidence>
<dbReference type="Proteomes" id="UP001236258">
    <property type="component" value="Unassembled WGS sequence"/>
</dbReference>
<evidence type="ECO:0008006" key="4">
    <source>
        <dbReference type="Google" id="ProtNLM"/>
    </source>
</evidence>
<proteinExistence type="predicted"/>
<gene>
    <name evidence="2" type="ORF">Q3O59_03010</name>
</gene>
<sequence>MKYLLILMLFLLTACASAPKDALTFDEVKIPAPSDGESILVFYRRVSPPTAYEMKVHINDVEKASLPNNAFSFVRLTPGTVTIKTSWTRWSGMPSRSESLEIPANSTIFLELNSSVYTPGGMQFGSDRTQLQSDNFAINVIRDCCKYVDSKP</sequence>
<name>A0ABT9GM23_9GAMM</name>
<protein>
    <recommendedName>
        <fullName evidence="4">Lipoprotein</fullName>
    </recommendedName>
</protein>
<feature type="signal peptide" evidence="1">
    <location>
        <begin position="1"/>
        <end position="18"/>
    </location>
</feature>
<evidence type="ECO:0000256" key="1">
    <source>
        <dbReference type="SAM" id="SignalP"/>
    </source>
</evidence>
<keyword evidence="1" id="KW-0732">Signal</keyword>
<comment type="caution">
    <text evidence="2">The sequence shown here is derived from an EMBL/GenBank/DDBJ whole genome shotgun (WGS) entry which is preliminary data.</text>
</comment>